<dbReference type="GO" id="GO:0004674">
    <property type="term" value="F:protein serine/threonine kinase activity"/>
    <property type="evidence" value="ECO:0007669"/>
    <property type="project" value="UniProtKB-KW"/>
</dbReference>
<proteinExistence type="inferred from homology"/>
<keyword evidence="11" id="KW-0479">Metal-binding</keyword>
<name>A0A9D9D9I2_9BACL</name>
<feature type="active site" evidence="11">
    <location>
        <position position="139"/>
    </location>
</feature>
<dbReference type="Proteomes" id="UP000823629">
    <property type="component" value="Unassembled WGS sequence"/>
</dbReference>
<dbReference type="GO" id="GO:0005524">
    <property type="term" value="F:ATP binding"/>
    <property type="evidence" value="ECO:0007669"/>
    <property type="project" value="UniProtKB-UniRule"/>
</dbReference>
<comment type="similarity">
    <text evidence="2 11">Belongs to the HPrK/P family.</text>
</comment>
<dbReference type="Pfam" id="PF02603">
    <property type="entry name" value="Hpr_kinase_N"/>
    <property type="match status" value="1"/>
</dbReference>
<keyword evidence="5 11" id="KW-0547">Nucleotide-binding</keyword>
<comment type="catalytic activity">
    <reaction evidence="1 11">
        <text>[HPr protein]-L-serine + ATP = [HPr protein]-O-phospho-L-serine + ADP + H(+)</text>
        <dbReference type="Rhea" id="RHEA:46600"/>
        <dbReference type="Rhea" id="RHEA-COMP:11602"/>
        <dbReference type="Rhea" id="RHEA-COMP:11603"/>
        <dbReference type="ChEBI" id="CHEBI:15378"/>
        <dbReference type="ChEBI" id="CHEBI:29999"/>
        <dbReference type="ChEBI" id="CHEBI:30616"/>
        <dbReference type="ChEBI" id="CHEBI:83421"/>
        <dbReference type="ChEBI" id="CHEBI:456216"/>
    </reaction>
</comment>
<evidence type="ECO:0000256" key="7">
    <source>
        <dbReference type="ARBA" id="ARBA00022840"/>
    </source>
</evidence>
<dbReference type="PANTHER" id="PTHR30305">
    <property type="entry name" value="PROTEIN YJDM-RELATED"/>
    <property type="match status" value="1"/>
</dbReference>
<sequence length="308" mass="34424">MAQCSLLDVVNRFNLHVVFASATSLSRNVTSVEVDRPGLEMTGYFEFHRKTRLVLIGRKEMSYLEHMSYEQAYEVFLKICSLETPGIVICHGLDCPGVIIAAAMKNNCSVFTTKTDTSEFQADVLNYLSEKLAPLTSIHANLLEIFGEGVLMIGDSGIGKSEVCLDLIKRGQTLVADDKVEIRNVRGLLEGQAPEIIYGVMECRGIGIVDVVHTFGINSLKRKVRIKYCIDLVKFDPKVNFDRLGSDEKTSYLGVEIPYVKLPVSPGRSVAEVVEVAVTNLKLKEYGFDSRKEFEKRLDDFRKGKIVK</sequence>
<dbReference type="InterPro" id="IPR003755">
    <property type="entry name" value="HPr(Ser)_kin/Pase"/>
</dbReference>
<dbReference type="GO" id="GO:0004712">
    <property type="term" value="F:protein serine/threonine/tyrosine kinase activity"/>
    <property type="evidence" value="ECO:0007669"/>
    <property type="project" value="UniProtKB-UniRule"/>
</dbReference>
<dbReference type="GO" id="GO:0006109">
    <property type="term" value="P:regulation of carbohydrate metabolic process"/>
    <property type="evidence" value="ECO:0007669"/>
    <property type="project" value="UniProtKB-UniRule"/>
</dbReference>
<feature type="active site" evidence="11">
    <location>
        <position position="243"/>
    </location>
</feature>
<comment type="cofactor">
    <cofactor evidence="11">
        <name>Mg(2+)</name>
        <dbReference type="ChEBI" id="CHEBI:18420"/>
    </cofactor>
</comment>
<dbReference type="EC" id="2.7.4.-" evidence="11"/>
<keyword evidence="9 11" id="KW-0119">Carbohydrate metabolism</keyword>
<accession>A0A9D9D9I2</accession>
<protein>
    <recommendedName>
        <fullName evidence="11">HPr kinase/phosphorylase</fullName>
        <shortName evidence="11">HPrK/P</shortName>
        <ecNumber evidence="11">2.7.11.-</ecNumber>
        <ecNumber evidence="11">2.7.4.-</ecNumber>
    </recommendedName>
    <alternativeName>
        <fullName evidence="11">HPr(Ser) kinase/phosphorylase</fullName>
    </alternativeName>
</protein>
<comment type="miscellaneous">
    <text evidence="11">Both phosphorylation and phosphorolysis are carried out by the same active site and suggest a common mechanism for both reactions.</text>
</comment>
<dbReference type="Pfam" id="PF07475">
    <property type="entry name" value="Hpr_kinase_C"/>
    <property type="match status" value="1"/>
</dbReference>
<evidence type="ECO:0000256" key="11">
    <source>
        <dbReference type="HAMAP-Rule" id="MF_01249"/>
    </source>
</evidence>
<keyword evidence="7 11" id="KW-0067">ATP-binding</keyword>
<comment type="domain">
    <text evidence="11">The Walker A ATP-binding motif also binds Pi and PPi.</text>
</comment>
<dbReference type="GO" id="GO:0000287">
    <property type="term" value="F:magnesium ion binding"/>
    <property type="evidence" value="ECO:0007669"/>
    <property type="project" value="UniProtKB-UniRule"/>
</dbReference>
<evidence type="ECO:0000256" key="8">
    <source>
        <dbReference type="ARBA" id="ARBA00023268"/>
    </source>
</evidence>
<dbReference type="Gene3D" id="3.40.50.300">
    <property type="entry name" value="P-loop containing nucleotide triphosphate hydrolases"/>
    <property type="match status" value="1"/>
</dbReference>
<evidence type="ECO:0000256" key="4">
    <source>
        <dbReference type="ARBA" id="ARBA00022679"/>
    </source>
</evidence>
<dbReference type="InterPro" id="IPR027417">
    <property type="entry name" value="P-loop_NTPase"/>
</dbReference>
<keyword evidence="8 11" id="KW-0511">Multifunctional enzyme</keyword>
<evidence type="ECO:0000256" key="3">
    <source>
        <dbReference type="ARBA" id="ARBA00022527"/>
    </source>
</evidence>
<feature type="binding site" evidence="11">
    <location>
        <position position="202"/>
    </location>
    <ligand>
        <name>Mg(2+)</name>
        <dbReference type="ChEBI" id="CHEBI:18420"/>
    </ligand>
</feature>
<dbReference type="NCBIfam" id="TIGR00679">
    <property type="entry name" value="hpr-ser"/>
    <property type="match status" value="1"/>
</dbReference>
<feature type="region of interest" description="Important for the catalytic mechanism of dephosphorylation" evidence="11">
    <location>
        <begin position="263"/>
        <end position="268"/>
    </location>
</feature>
<evidence type="ECO:0000256" key="1">
    <source>
        <dbReference type="ARBA" id="ARBA00001120"/>
    </source>
</evidence>
<dbReference type="InterPro" id="IPR028979">
    <property type="entry name" value="Ser_kin/Pase_Hpr-like_N_sf"/>
</dbReference>
<dbReference type="CDD" id="cd01918">
    <property type="entry name" value="HprK_C"/>
    <property type="match status" value="1"/>
</dbReference>
<evidence type="ECO:0000313" key="14">
    <source>
        <dbReference type="EMBL" id="MBO8414464.1"/>
    </source>
</evidence>
<dbReference type="SUPFAM" id="SSF53795">
    <property type="entry name" value="PEP carboxykinase-like"/>
    <property type="match status" value="1"/>
</dbReference>
<comment type="subunit">
    <text evidence="11">Homohexamer.</text>
</comment>
<dbReference type="AlphaFoldDB" id="A0A9D9D9I2"/>
<feature type="active site" description="Proton acceptor; for phosphorylation activity. Proton donor; for dephosphorylation activity" evidence="11">
    <location>
        <position position="178"/>
    </location>
</feature>
<evidence type="ECO:0000256" key="6">
    <source>
        <dbReference type="ARBA" id="ARBA00022777"/>
    </source>
</evidence>
<dbReference type="EMBL" id="JADING010000091">
    <property type="protein sequence ID" value="MBO8414464.1"/>
    <property type="molecule type" value="Genomic_DNA"/>
</dbReference>
<keyword evidence="3 11" id="KW-0723">Serine/threonine-protein kinase</keyword>
<feature type="binding site" evidence="11">
    <location>
        <begin position="154"/>
        <end position="161"/>
    </location>
    <ligand>
        <name>ATP</name>
        <dbReference type="ChEBI" id="CHEBI:30616"/>
    </ligand>
</feature>
<dbReference type="PANTHER" id="PTHR30305:SF1">
    <property type="entry name" value="HPR KINASE_PHOSPHORYLASE"/>
    <property type="match status" value="1"/>
</dbReference>
<gene>
    <name evidence="11 14" type="primary">hprK</name>
    <name evidence="14" type="ORF">IAC78_03220</name>
</gene>
<feature type="region of interest" description="Important for the catalytic mechanism of both phosphorylation and dephosphorylation" evidence="11">
    <location>
        <begin position="201"/>
        <end position="210"/>
    </location>
</feature>
<keyword evidence="11" id="KW-0460">Magnesium</keyword>
<evidence type="ECO:0000256" key="9">
    <source>
        <dbReference type="ARBA" id="ARBA00023277"/>
    </source>
</evidence>
<organism evidence="14 15">
    <name type="scientific">Candidatus Scatoplasma merdavium</name>
    <dbReference type="NCBI Taxonomy" id="2840932"/>
    <lineage>
        <taxon>Bacteria</taxon>
        <taxon>Bacillati</taxon>
        <taxon>Bacillota</taxon>
        <taxon>Bacilli</taxon>
        <taxon>Bacillales</taxon>
        <taxon>Candidatus Scatoplasma</taxon>
    </lineage>
</organism>
<dbReference type="SUPFAM" id="SSF75138">
    <property type="entry name" value="HprK N-terminal domain-like"/>
    <property type="match status" value="1"/>
</dbReference>
<evidence type="ECO:0000259" key="13">
    <source>
        <dbReference type="Pfam" id="PF07475"/>
    </source>
</evidence>
<dbReference type="GO" id="GO:0000155">
    <property type="term" value="F:phosphorelay sensor kinase activity"/>
    <property type="evidence" value="ECO:0007669"/>
    <property type="project" value="InterPro"/>
</dbReference>
<reference evidence="14" key="1">
    <citation type="submission" date="2020-10" db="EMBL/GenBank/DDBJ databases">
        <authorList>
            <person name="Gilroy R."/>
        </authorList>
    </citation>
    <scope>NUCLEOTIDE SEQUENCE</scope>
    <source>
        <strain evidence="14">1748</strain>
    </source>
</reference>
<dbReference type="Gene3D" id="3.40.1390.20">
    <property type="entry name" value="HprK N-terminal domain-like"/>
    <property type="match status" value="1"/>
</dbReference>
<reference evidence="14" key="2">
    <citation type="journal article" date="2021" name="PeerJ">
        <title>Extensive microbial diversity within the chicken gut microbiome revealed by metagenomics and culture.</title>
        <authorList>
            <person name="Gilroy R."/>
            <person name="Ravi A."/>
            <person name="Getino M."/>
            <person name="Pursley I."/>
            <person name="Horton D.L."/>
            <person name="Alikhan N.F."/>
            <person name="Baker D."/>
            <person name="Gharbi K."/>
            <person name="Hall N."/>
            <person name="Watson M."/>
            <person name="Adriaenssens E.M."/>
            <person name="Foster-Nyarko E."/>
            <person name="Jarju S."/>
            <person name="Secka A."/>
            <person name="Antonio M."/>
            <person name="Oren A."/>
            <person name="Chaudhuri R.R."/>
            <person name="La Ragione R."/>
            <person name="Hildebrand F."/>
            <person name="Pallen M.J."/>
        </authorList>
    </citation>
    <scope>NUCLEOTIDE SEQUENCE</scope>
    <source>
        <strain evidence="14">1748</strain>
    </source>
</reference>
<dbReference type="InterPro" id="IPR011126">
    <property type="entry name" value="Hpr_kin/Pase_Hpr_N"/>
</dbReference>
<evidence type="ECO:0000256" key="2">
    <source>
        <dbReference type="ARBA" id="ARBA00006883"/>
    </source>
</evidence>
<keyword evidence="6 11" id="KW-0418">Kinase</keyword>
<dbReference type="HAMAP" id="MF_01249">
    <property type="entry name" value="HPr_kinase"/>
    <property type="match status" value="1"/>
</dbReference>
<feature type="active site" evidence="11">
    <location>
        <position position="160"/>
    </location>
</feature>
<evidence type="ECO:0000259" key="12">
    <source>
        <dbReference type="Pfam" id="PF02603"/>
    </source>
</evidence>
<evidence type="ECO:0000256" key="10">
    <source>
        <dbReference type="ARBA" id="ARBA00047657"/>
    </source>
</evidence>
<comment type="caution">
    <text evidence="14">The sequence shown here is derived from an EMBL/GenBank/DDBJ whole genome shotgun (WGS) entry which is preliminary data.</text>
</comment>
<evidence type="ECO:0000256" key="5">
    <source>
        <dbReference type="ARBA" id="ARBA00022741"/>
    </source>
</evidence>
<feature type="binding site" evidence="11">
    <location>
        <position position="161"/>
    </location>
    <ligand>
        <name>Mg(2+)</name>
        <dbReference type="ChEBI" id="CHEBI:18420"/>
    </ligand>
</feature>
<dbReference type="InterPro" id="IPR011104">
    <property type="entry name" value="Hpr_kin/Pase_C"/>
</dbReference>
<dbReference type="EC" id="2.7.11.-" evidence="11"/>
<feature type="domain" description="HPr kinase/phosphorylase C-terminal" evidence="13">
    <location>
        <begin position="130"/>
        <end position="297"/>
    </location>
</feature>
<feature type="domain" description="HPr(Ser) kinase/phosphorylase N-terminal" evidence="12">
    <location>
        <begin position="7"/>
        <end position="128"/>
    </location>
</feature>
<evidence type="ECO:0000313" key="15">
    <source>
        <dbReference type="Proteomes" id="UP000823629"/>
    </source>
</evidence>
<keyword evidence="4 11" id="KW-0808">Transferase</keyword>
<comment type="function">
    <text evidence="11">Catalyzes the ATP- as well as the pyrophosphate-dependent phosphorylation of a specific serine residue in HPr, a phosphocarrier protein of the phosphoenolpyruvate-dependent sugar phosphotransferase system (PTS). HprK/P also catalyzes the pyrophosphate-producing, inorganic phosphate-dependent dephosphorylation (phosphorolysis) of seryl-phosphorylated HPr (P-Ser-HPr). The two antagonistic activities of HprK/P are regulated by several intracellular metabolites, which change their concentration in response to the absence or presence of rapidly metabolisable carbon sources (glucose, fructose, etc.) in the growth medium. Therefore, by controlling the phosphorylation state of HPr, HPrK/P is a sensor enzyme that plays a major role in the regulation of carbon metabolism and sugar transport: it mediates carbon catabolite repression (CCR), and regulates PTS-catalyzed carbohydrate uptake and inducer exclusion.</text>
</comment>
<comment type="catalytic activity">
    <reaction evidence="10 11">
        <text>[HPr protein]-O-phospho-L-serine + phosphate + H(+) = [HPr protein]-L-serine + diphosphate</text>
        <dbReference type="Rhea" id="RHEA:46604"/>
        <dbReference type="Rhea" id="RHEA-COMP:11602"/>
        <dbReference type="Rhea" id="RHEA-COMP:11603"/>
        <dbReference type="ChEBI" id="CHEBI:15378"/>
        <dbReference type="ChEBI" id="CHEBI:29999"/>
        <dbReference type="ChEBI" id="CHEBI:33019"/>
        <dbReference type="ChEBI" id="CHEBI:43474"/>
        <dbReference type="ChEBI" id="CHEBI:83421"/>
    </reaction>
</comment>